<dbReference type="AlphaFoldDB" id="A0A8J6P3G9"/>
<comment type="caution">
    <text evidence="1">The sequence shown here is derived from an EMBL/GenBank/DDBJ whole genome shotgun (WGS) entry which is preliminary data.</text>
</comment>
<gene>
    <name evidence="1" type="ORF">H8702_13430</name>
</gene>
<evidence type="ECO:0000313" key="2">
    <source>
        <dbReference type="Proteomes" id="UP000632659"/>
    </source>
</evidence>
<keyword evidence="2" id="KW-1185">Reference proteome</keyword>
<accession>A0A8J6P3G9</accession>
<dbReference type="RefSeq" id="WP_187536916.1">
    <property type="nucleotide sequence ID" value="NZ_JACRTL010000012.1"/>
</dbReference>
<proteinExistence type="predicted"/>
<name>A0A8J6P3G9_9FIRM</name>
<evidence type="ECO:0000313" key="1">
    <source>
        <dbReference type="EMBL" id="MBC8612094.1"/>
    </source>
</evidence>
<sequence length="82" mass="9425">MKETLTFRAKEDELQALRDENEILSDIIAKRGVCRNCHWYDDDFHKCCVEIGEDVYSKPMPADGFCSLFKSGCDDEKQNGQS</sequence>
<dbReference type="Proteomes" id="UP000632659">
    <property type="component" value="Unassembled WGS sequence"/>
</dbReference>
<reference evidence="1" key="1">
    <citation type="submission" date="2020-08" db="EMBL/GenBank/DDBJ databases">
        <title>Genome public.</title>
        <authorList>
            <person name="Liu C."/>
            <person name="Sun Q."/>
        </authorList>
    </citation>
    <scope>NUCLEOTIDE SEQUENCE</scope>
    <source>
        <strain evidence="1">NSJ-15</strain>
    </source>
</reference>
<dbReference type="EMBL" id="JACRTL010000012">
    <property type="protein sequence ID" value="MBC8612094.1"/>
    <property type="molecule type" value="Genomic_DNA"/>
</dbReference>
<organism evidence="1 2">
    <name type="scientific">Massiliimalia timonensis</name>
    <dbReference type="NCBI Taxonomy" id="1987501"/>
    <lineage>
        <taxon>Bacteria</taxon>
        <taxon>Bacillati</taxon>
        <taxon>Bacillota</taxon>
        <taxon>Clostridia</taxon>
        <taxon>Eubacteriales</taxon>
        <taxon>Oscillospiraceae</taxon>
        <taxon>Massiliimalia</taxon>
    </lineage>
</organism>
<protein>
    <submittedName>
        <fullName evidence="1">Uncharacterized protein</fullName>
    </submittedName>
</protein>